<organism evidence="12 13">
    <name type="scientific">Lujinxingia sediminis</name>
    <dbReference type="NCBI Taxonomy" id="2480984"/>
    <lineage>
        <taxon>Bacteria</taxon>
        <taxon>Deltaproteobacteria</taxon>
        <taxon>Bradymonadales</taxon>
        <taxon>Lujinxingiaceae</taxon>
        <taxon>Lujinxingia</taxon>
    </lineage>
</organism>
<dbReference type="InterPro" id="IPR002550">
    <property type="entry name" value="CNNM"/>
</dbReference>
<dbReference type="Pfam" id="PF03471">
    <property type="entry name" value="CorC_HlyC"/>
    <property type="match status" value="1"/>
</dbReference>
<dbReference type="Pfam" id="PF01595">
    <property type="entry name" value="CNNM"/>
    <property type="match status" value="1"/>
</dbReference>
<evidence type="ECO:0000256" key="8">
    <source>
        <dbReference type="PROSITE-ProRule" id="PRU01193"/>
    </source>
</evidence>
<protein>
    <submittedName>
        <fullName evidence="12">HlyC/CorC family transporter</fullName>
    </submittedName>
</protein>
<keyword evidence="2 8" id="KW-0812">Transmembrane</keyword>
<dbReference type="InterPro" id="IPR005170">
    <property type="entry name" value="Transptr-assoc_dom"/>
</dbReference>
<comment type="caution">
    <text evidence="12">The sequence shown here is derived from an EMBL/GenBank/DDBJ whole genome shotgun (WGS) entry which is preliminary data.</text>
</comment>
<dbReference type="RefSeq" id="WP_115604252.1">
    <property type="nucleotide sequence ID" value="NZ_SADD01000005.1"/>
</dbReference>
<reference evidence="12 13" key="1">
    <citation type="submission" date="2019-01" db="EMBL/GenBank/DDBJ databases">
        <title>Lujinxingia litoralis gen. nov., sp. nov. and Lujinxingia sediminis gen. nov., sp. nov., new members in the order Bradymonadales, isolated from coastal sediment.</title>
        <authorList>
            <person name="Li C.-M."/>
        </authorList>
    </citation>
    <scope>NUCLEOTIDE SEQUENCE [LARGE SCALE GENOMIC DNA]</scope>
    <source>
        <strain evidence="12 13">SEH01</strain>
    </source>
</reference>
<evidence type="ECO:0000256" key="6">
    <source>
        <dbReference type="ARBA" id="ARBA00023136"/>
    </source>
</evidence>
<evidence type="ECO:0000259" key="11">
    <source>
        <dbReference type="PROSITE" id="PS51846"/>
    </source>
</evidence>
<dbReference type="PROSITE" id="PS51371">
    <property type="entry name" value="CBS"/>
    <property type="match status" value="2"/>
</dbReference>
<dbReference type="CDD" id="cd04590">
    <property type="entry name" value="CBS_pair_CorC_HlyC_assoc"/>
    <property type="match status" value="1"/>
</dbReference>
<keyword evidence="6 8" id="KW-0472">Membrane</keyword>
<keyword evidence="5 7" id="KW-0129">CBS domain</keyword>
<dbReference type="Pfam" id="PF00571">
    <property type="entry name" value="CBS"/>
    <property type="match status" value="2"/>
</dbReference>
<evidence type="ECO:0000256" key="1">
    <source>
        <dbReference type="ARBA" id="ARBA00004141"/>
    </source>
</evidence>
<sequence length="430" mass="47870">MDVVIAEVIGIIACLLGSAYFSGSETALTSLSEGQTERLIEEKGVGSLRLWRDKPLVVLTSILIGNNIFNITASALATDLAARLLGSTAASQWAIPVAVGAMTFLLLTFGEITPKTIARVRNQQLASVVMWPMRIPVALFAPATFFFNTLAAGVMRLVGGSVDERQPYATSEELQYMIDVGSREGQIPEDRERLLRSVFEFPDTVVREIMVPRTDMVAIPEETNLEEVLEVLMECGHSRIPVYRETIDDIVGLFYAKDVIQLMASRQDFELSKLLRRTYFVPATKRIADLLAEFQINRIHMAVVVDEFGGTAGLITLEDIIEEFFGDIQDEYDTEPAQIIAIDEARVMADARVPIYDLEEYYDMELPEHPDYESLGGFILSQSGSVPEAGDEIVWNDLVFRVIEADAKRIISVEIERRSAEQDASEELVS</sequence>
<dbReference type="InterPro" id="IPR016169">
    <property type="entry name" value="FAD-bd_PCMH_sub2"/>
</dbReference>
<gene>
    <name evidence="12" type="ORF">EA187_11015</name>
</gene>
<feature type="transmembrane region" description="Helical" evidence="9">
    <location>
        <begin position="93"/>
        <end position="114"/>
    </location>
</feature>
<dbReference type="EMBL" id="SADD01000005">
    <property type="protein sequence ID" value="RVU44077.1"/>
    <property type="molecule type" value="Genomic_DNA"/>
</dbReference>
<accession>A0ABY0CTE6</accession>
<feature type="transmembrane region" description="Helical" evidence="9">
    <location>
        <begin position="135"/>
        <end position="158"/>
    </location>
</feature>
<dbReference type="Gene3D" id="3.10.580.10">
    <property type="entry name" value="CBS-domain"/>
    <property type="match status" value="1"/>
</dbReference>
<keyword evidence="3" id="KW-0677">Repeat</keyword>
<feature type="transmembrane region" description="Helical" evidence="9">
    <location>
        <begin position="56"/>
        <end position="73"/>
    </location>
</feature>
<dbReference type="SUPFAM" id="SSF56176">
    <property type="entry name" value="FAD-binding/transporter-associated domain-like"/>
    <property type="match status" value="1"/>
</dbReference>
<dbReference type="SUPFAM" id="SSF54631">
    <property type="entry name" value="CBS-domain pair"/>
    <property type="match status" value="1"/>
</dbReference>
<evidence type="ECO:0000256" key="7">
    <source>
        <dbReference type="PROSITE-ProRule" id="PRU00703"/>
    </source>
</evidence>
<evidence type="ECO:0000256" key="2">
    <source>
        <dbReference type="ARBA" id="ARBA00022692"/>
    </source>
</evidence>
<dbReference type="PANTHER" id="PTHR22777">
    <property type="entry name" value="HEMOLYSIN-RELATED"/>
    <property type="match status" value="1"/>
</dbReference>
<dbReference type="InterPro" id="IPR036318">
    <property type="entry name" value="FAD-bd_PCMH-like_sf"/>
</dbReference>
<dbReference type="PROSITE" id="PS51846">
    <property type="entry name" value="CNNM"/>
    <property type="match status" value="1"/>
</dbReference>
<comment type="subcellular location">
    <subcellularLocation>
        <location evidence="1">Membrane</location>
        <topology evidence="1">Multi-pass membrane protein</topology>
    </subcellularLocation>
</comment>
<evidence type="ECO:0000313" key="13">
    <source>
        <dbReference type="Proteomes" id="UP000282926"/>
    </source>
</evidence>
<dbReference type="Proteomes" id="UP000282926">
    <property type="component" value="Unassembled WGS sequence"/>
</dbReference>
<name>A0ABY0CTE6_9DELT</name>
<dbReference type="InterPro" id="IPR044751">
    <property type="entry name" value="Ion_transp-like_CBS"/>
</dbReference>
<proteinExistence type="predicted"/>
<evidence type="ECO:0000259" key="10">
    <source>
        <dbReference type="PROSITE" id="PS51371"/>
    </source>
</evidence>
<dbReference type="SMART" id="SM00116">
    <property type="entry name" value="CBS"/>
    <property type="match status" value="2"/>
</dbReference>
<dbReference type="Gene3D" id="3.30.465.10">
    <property type="match status" value="1"/>
</dbReference>
<evidence type="ECO:0000256" key="4">
    <source>
        <dbReference type="ARBA" id="ARBA00022989"/>
    </source>
</evidence>
<evidence type="ECO:0000256" key="5">
    <source>
        <dbReference type="ARBA" id="ARBA00023122"/>
    </source>
</evidence>
<feature type="domain" description="CBS" evidence="10">
    <location>
        <begin position="274"/>
        <end position="331"/>
    </location>
</feature>
<evidence type="ECO:0000313" key="12">
    <source>
        <dbReference type="EMBL" id="RVU44077.1"/>
    </source>
</evidence>
<dbReference type="SMART" id="SM01091">
    <property type="entry name" value="CorC_HlyC"/>
    <property type="match status" value="1"/>
</dbReference>
<keyword evidence="13" id="KW-1185">Reference proteome</keyword>
<dbReference type="PANTHER" id="PTHR22777:SF17">
    <property type="entry name" value="UPF0053 PROTEIN SLL0260"/>
    <property type="match status" value="1"/>
</dbReference>
<keyword evidence="4 8" id="KW-1133">Transmembrane helix</keyword>
<feature type="domain" description="CNNM transmembrane" evidence="11">
    <location>
        <begin position="1"/>
        <end position="191"/>
    </location>
</feature>
<evidence type="ECO:0000256" key="3">
    <source>
        <dbReference type="ARBA" id="ARBA00022737"/>
    </source>
</evidence>
<dbReference type="InterPro" id="IPR046342">
    <property type="entry name" value="CBS_dom_sf"/>
</dbReference>
<evidence type="ECO:0000256" key="9">
    <source>
        <dbReference type="SAM" id="Phobius"/>
    </source>
</evidence>
<dbReference type="InterPro" id="IPR000644">
    <property type="entry name" value="CBS_dom"/>
</dbReference>
<feature type="domain" description="CBS" evidence="10">
    <location>
        <begin position="210"/>
        <end position="269"/>
    </location>
</feature>